<dbReference type="EMBL" id="JBHSFA010000002">
    <property type="protein sequence ID" value="MFC4541390.1"/>
    <property type="molecule type" value="Genomic_DNA"/>
</dbReference>
<dbReference type="SUPFAM" id="SSF52402">
    <property type="entry name" value="Adenine nucleotide alpha hydrolases-like"/>
    <property type="match status" value="1"/>
</dbReference>
<sequence>MSRSILVPHDGSAHAQAALRYAIETFTDARLVLFHAIDPFEVSPDQEAQLPPLTEEWLDEQQAEADDLFEAALADVETGGATIETDSAVGSPAQTIVAYAEDHDVDAIVMGSRGRTNAAEFRLGSTAELVVRRASVPVTVVR</sequence>
<protein>
    <submittedName>
        <fullName evidence="3">Universal stress protein</fullName>
    </submittedName>
</protein>
<dbReference type="CDD" id="cd00293">
    <property type="entry name" value="USP-like"/>
    <property type="match status" value="1"/>
</dbReference>
<name>A0ABD5PLI5_9EURY</name>
<comment type="similarity">
    <text evidence="1">Belongs to the universal stress protein A family.</text>
</comment>
<dbReference type="PRINTS" id="PR01438">
    <property type="entry name" value="UNVRSLSTRESS"/>
</dbReference>
<dbReference type="InterPro" id="IPR006015">
    <property type="entry name" value="Universal_stress_UspA"/>
</dbReference>
<evidence type="ECO:0000313" key="4">
    <source>
        <dbReference type="Proteomes" id="UP001595898"/>
    </source>
</evidence>
<comment type="caution">
    <text evidence="3">The sequence shown here is derived from an EMBL/GenBank/DDBJ whole genome shotgun (WGS) entry which is preliminary data.</text>
</comment>
<dbReference type="Proteomes" id="UP001595898">
    <property type="component" value="Unassembled WGS sequence"/>
</dbReference>
<dbReference type="InterPro" id="IPR006016">
    <property type="entry name" value="UspA"/>
</dbReference>
<evidence type="ECO:0000256" key="1">
    <source>
        <dbReference type="ARBA" id="ARBA00008791"/>
    </source>
</evidence>
<dbReference type="Pfam" id="PF00582">
    <property type="entry name" value="Usp"/>
    <property type="match status" value="1"/>
</dbReference>
<dbReference type="InterPro" id="IPR014729">
    <property type="entry name" value="Rossmann-like_a/b/a_fold"/>
</dbReference>
<dbReference type="AlphaFoldDB" id="A0ABD5PLI5"/>
<evidence type="ECO:0000259" key="2">
    <source>
        <dbReference type="Pfam" id="PF00582"/>
    </source>
</evidence>
<organism evidence="3 4">
    <name type="scientific">Halosolutus amylolyticus</name>
    <dbReference type="NCBI Taxonomy" id="2932267"/>
    <lineage>
        <taxon>Archaea</taxon>
        <taxon>Methanobacteriati</taxon>
        <taxon>Methanobacteriota</taxon>
        <taxon>Stenosarchaea group</taxon>
        <taxon>Halobacteria</taxon>
        <taxon>Halobacteriales</taxon>
        <taxon>Natrialbaceae</taxon>
        <taxon>Halosolutus</taxon>
    </lineage>
</organism>
<feature type="domain" description="UspA" evidence="2">
    <location>
        <begin position="1"/>
        <end position="142"/>
    </location>
</feature>
<reference evidence="3 4" key="1">
    <citation type="journal article" date="2019" name="Int. J. Syst. Evol. Microbiol.">
        <title>The Global Catalogue of Microorganisms (GCM) 10K type strain sequencing project: providing services to taxonomists for standard genome sequencing and annotation.</title>
        <authorList>
            <consortium name="The Broad Institute Genomics Platform"/>
            <consortium name="The Broad Institute Genome Sequencing Center for Infectious Disease"/>
            <person name="Wu L."/>
            <person name="Ma J."/>
        </authorList>
    </citation>
    <scope>NUCLEOTIDE SEQUENCE [LARGE SCALE GENOMIC DNA]</scope>
    <source>
        <strain evidence="3 4">WLHS5</strain>
    </source>
</reference>
<accession>A0ABD5PLI5</accession>
<dbReference type="Gene3D" id="3.40.50.620">
    <property type="entry name" value="HUPs"/>
    <property type="match status" value="1"/>
</dbReference>
<proteinExistence type="inferred from homology"/>
<evidence type="ECO:0000313" key="3">
    <source>
        <dbReference type="EMBL" id="MFC4541390.1"/>
    </source>
</evidence>
<dbReference type="PANTHER" id="PTHR46268:SF24">
    <property type="entry name" value="UNIVERSAL STRESS PROTEIN"/>
    <property type="match status" value="1"/>
</dbReference>
<gene>
    <name evidence="3" type="ORF">ACFO5R_05560</name>
</gene>
<dbReference type="RefSeq" id="WP_250139519.1">
    <property type="nucleotide sequence ID" value="NZ_JALIQP010000001.1"/>
</dbReference>
<dbReference type="PANTHER" id="PTHR46268">
    <property type="entry name" value="STRESS RESPONSE PROTEIN NHAX"/>
    <property type="match status" value="1"/>
</dbReference>
<keyword evidence="4" id="KW-1185">Reference proteome</keyword>